<gene>
    <name evidence="2" type="ORF">NC992_13605</name>
</gene>
<dbReference type="InterPro" id="IPR009288">
    <property type="entry name" value="AIG2-like_dom"/>
</dbReference>
<protein>
    <submittedName>
        <fullName evidence="2">Gamma-glutamylcyclotransferase</fullName>
    </submittedName>
</protein>
<dbReference type="Gene3D" id="3.10.490.10">
    <property type="entry name" value="Gamma-glutamyl cyclotransferase-like"/>
    <property type="match status" value="1"/>
</dbReference>
<organism evidence="2 3">
    <name type="scientific">Leptolyngbya subtilissima DQ-A4</name>
    <dbReference type="NCBI Taxonomy" id="2933933"/>
    <lineage>
        <taxon>Bacteria</taxon>
        <taxon>Bacillati</taxon>
        <taxon>Cyanobacteriota</taxon>
        <taxon>Cyanophyceae</taxon>
        <taxon>Leptolyngbyales</taxon>
        <taxon>Leptolyngbyaceae</taxon>
        <taxon>Leptolyngbya group</taxon>
        <taxon>Leptolyngbya</taxon>
    </lineage>
</organism>
<proteinExistence type="predicted"/>
<dbReference type="InterPro" id="IPR013024">
    <property type="entry name" value="GGCT-like"/>
</dbReference>
<dbReference type="CDD" id="cd06661">
    <property type="entry name" value="GGCT_like"/>
    <property type="match status" value="1"/>
</dbReference>
<dbReference type="EMBL" id="JAMPKX010000005">
    <property type="protein sequence ID" value="MEP0947914.1"/>
    <property type="molecule type" value="Genomic_DNA"/>
</dbReference>
<name>A0ABV0K5H0_9CYAN</name>
<dbReference type="Proteomes" id="UP001482513">
    <property type="component" value="Unassembled WGS sequence"/>
</dbReference>
<dbReference type="Pfam" id="PF06094">
    <property type="entry name" value="GGACT"/>
    <property type="match status" value="1"/>
</dbReference>
<sequence>MSDDVLCYLFVYGTLKPGERAFANLCEPFAIAAQPAQTLGRLYHLPLGYPAMTTEPGWVQGFLLTFSSAYALTAIDDFEEYYPDRPQSSEYQRSLQTVYDLNQHPLEIAWVYTISLEQVNSFGGLWLPHGYWTEAMDFINLPK</sequence>
<dbReference type="InterPro" id="IPR036568">
    <property type="entry name" value="GGCT-like_sf"/>
</dbReference>
<evidence type="ECO:0000313" key="2">
    <source>
        <dbReference type="EMBL" id="MEP0947914.1"/>
    </source>
</evidence>
<feature type="domain" description="Gamma-glutamylcyclotransferase AIG2-like" evidence="1">
    <location>
        <begin position="9"/>
        <end position="133"/>
    </location>
</feature>
<evidence type="ECO:0000259" key="1">
    <source>
        <dbReference type="Pfam" id="PF06094"/>
    </source>
</evidence>
<dbReference type="RefSeq" id="WP_190700596.1">
    <property type="nucleotide sequence ID" value="NZ_JAMPKX010000005.1"/>
</dbReference>
<accession>A0ABV0K5H0</accession>
<evidence type="ECO:0000313" key="3">
    <source>
        <dbReference type="Proteomes" id="UP001482513"/>
    </source>
</evidence>
<dbReference type="SUPFAM" id="SSF110857">
    <property type="entry name" value="Gamma-glutamyl cyclotransferase-like"/>
    <property type="match status" value="1"/>
</dbReference>
<keyword evidence="3" id="KW-1185">Reference proteome</keyword>
<reference evidence="2 3" key="1">
    <citation type="submission" date="2022-04" db="EMBL/GenBank/DDBJ databases">
        <title>Positive selection, recombination, and allopatry shape intraspecific diversity of widespread and dominant cyanobacteria.</title>
        <authorList>
            <person name="Wei J."/>
            <person name="Shu W."/>
            <person name="Hu C."/>
        </authorList>
    </citation>
    <scope>NUCLEOTIDE SEQUENCE [LARGE SCALE GENOMIC DNA]</scope>
    <source>
        <strain evidence="2 3">DQ-A4</strain>
    </source>
</reference>
<comment type="caution">
    <text evidence="2">The sequence shown here is derived from an EMBL/GenBank/DDBJ whole genome shotgun (WGS) entry which is preliminary data.</text>
</comment>